<keyword evidence="5" id="KW-1185">Reference proteome</keyword>
<dbReference type="InterPro" id="IPR050902">
    <property type="entry name" value="ABC_Transporter_SBP"/>
</dbReference>
<accession>A0A261QUV7</accession>
<reference evidence="5" key="1">
    <citation type="submission" date="2017-05" db="EMBL/GenBank/DDBJ databases">
        <title>Complete and WGS of Bordetella genogroups.</title>
        <authorList>
            <person name="Spilker T."/>
            <person name="Lipuma J."/>
        </authorList>
    </citation>
    <scope>NUCLEOTIDE SEQUENCE [LARGE SCALE GENOMIC DNA]</scope>
    <source>
        <strain evidence="5">AU18089</strain>
    </source>
</reference>
<organism evidence="4 5">
    <name type="scientific">Bordetella genomosp. 7</name>
    <dbReference type="NCBI Taxonomy" id="1416805"/>
    <lineage>
        <taxon>Bacteria</taxon>
        <taxon>Pseudomonadati</taxon>
        <taxon>Pseudomonadota</taxon>
        <taxon>Betaproteobacteria</taxon>
        <taxon>Burkholderiales</taxon>
        <taxon>Alcaligenaceae</taxon>
        <taxon>Bordetella</taxon>
    </lineage>
</organism>
<dbReference type="PANTHER" id="PTHR30535:SF4">
    <property type="entry name" value="HEMIN-BINDING PERIPLASMIC PROTEIN HMUT"/>
    <property type="match status" value="1"/>
</dbReference>
<dbReference type="Gene3D" id="3.40.50.1980">
    <property type="entry name" value="Nitrogenase molybdenum iron protein domain"/>
    <property type="match status" value="2"/>
</dbReference>
<dbReference type="InterPro" id="IPR054828">
    <property type="entry name" value="Vit_B12_bind_prot"/>
</dbReference>
<dbReference type="AlphaFoldDB" id="A0A261QUV7"/>
<dbReference type="EMBL" id="NEVK01000008">
    <property type="protein sequence ID" value="OZI16307.1"/>
    <property type="molecule type" value="Genomic_DNA"/>
</dbReference>
<evidence type="ECO:0000313" key="5">
    <source>
        <dbReference type="Proteomes" id="UP000216947"/>
    </source>
</evidence>
<feature type="domain" description="Fe/B12 periplasmic-binding" evidence="3">
    <location>
        <begin position="35"/>
        <end position="289"/>
    </location>
</feature>
<evidence type="ECO:0000259" key="3">
    <source>
        <dbReference type="PROSITE" id="PS50983"/>
    </source>
</evidence>
<dbReference type="SUPFAM" id="SSF53807">
    <property type="entry name" value="Helical backbone' metal receptor"/>
    <property type="match status" value="1"/>
</dbReference>
<dbReference type="InterPro" id="IPR002491">
    <property type="entry name" value="ABC_transptr_periplasmic_BD"/>
</dbReference>
<feature type="signal peptide" evidence="2">
    <location>
        <begin position="1"/>
        <end position="27"/>
    </location>
</feature>
<evidence type="ECO:0000313" key="4">
    <source>
        <dbReference type="EMBL" id="OZI16307.1"/>
    </source>
</evidence>
<comment type="caution">
    <text evidence="4">The sequence shown here is derived from an EMBL/GenBank/DDBJ whole genome shotgun (WGS) entry which is preliminary data.</text>
</comment>
<gene>
    <name evidence="4" type="ORF">CAL19_16575</name>
</gene>
<dbReference type="NCBIfam" id="NF038402">
    <property type="entry name" value="TroA_like"/>
    <property type="match status" value="1"/>
</dbReference>
<sequence length="295" mass="30186">MAARIRKTVAAVLACAGLLAAVHPARGAQAPAAERVVSLGGTITEIVYALGQGNRLAGADLSSLYPEAATRLPRVGYYRAVPVEGVLALRPDLILASDQAGPPPAIARLQEAGVPLAIVSDEPTVSSLYARIRQVADALGVPGRGAQLADSVALALNKAQALPESHARAVLIMNRTGTPLGAGSNTAASLVLQLSGLVNVLDEQQGYKPLSAEALMSLAPDVIVVPRTALEASGGMRQLMAMPGLAGTPAAANQCIVVMDDLLILGTGPRLPQAIRTLKETDCVARQGRRADGAA</sequence>
<feature type="chain" id="PRO_5012266595" evidence="2">
    <location>
        <begin position="28"/>
        <end position="295"/>
    </location>
</feature>
<keyword evidence="1 2" id="KW-0732">Signal</keyword>
<dbReference type="Pfam" id="PF01497">
    <property type="entry name" value="Peripla_BP_2"/>
    <property type="match status" value="1"/>
</dbReference>
<proteinExistence type="predicted"/>
<name>A0A261QUV7_9BORD</name>
<dbReference type="PANTHER" id="PTHR30535">
    <property type="entry name" value="VITAMIN B12-BINDING PROTEIN"/>
    <property type="match status" value="1"/>
</dbReference>
<dbReference type="Proteomes" id="UP000216947">
    <property type="component" value="Unassembled WGS sequence"/>
</dbReference>
<evidence type="ECO:0000256" key="2">
    <source>
        <dbReference type="SAM" id="SignalP"/>
    </source>
</evidence>
<evidence type="ECO:0000256" key="1">
    <source>
        <dbReference type="ARBA" id="ARBA00022729"/>
    </source>
</evidence>
<protein>
    <submittedName>
        <fullName evidence="4">Hemin ABC transporter substrate-binding protein</fullName>
    </submittedName>
</protein>
<dbReference type="PROSITE" id="PS50983">
    <property type="entry name" value="FE_B12_PBP"/>
    <property type="match status" value="1"/>
</dbReference>